<reference evidence="2" key="1">
    <citation type="submission" date="2020-11" db="EMBL/GenBank/DDBJ databases">
        <authorList>
            <consortium name="DOE Joint Genome Institute"/>
            <person name="Ahrendt S."/>
            <person name="Riley R."/>
            <person name="Andreopoulos W."/>
            <person name="Labutti K."/>
            <person name="Pangilinan J."/>
            <person name="Ruiz-Duenas F.J."/>
            <person name="Barrasa J.M."/>
            <person name="Sanchez-Garcia M."/>
            <person name="Camarero S."/>
            <person name="Miyauchi S."/>
            <person name="Serrano A."/>
            <person name="Linde D."/>
            <person name="Babiker R."/>
            <person name="Drula E."/>
            <person name="Ayuso-Fernandez I."/>
            <person name="Pacheco R."/>
            <person name="Padilla G."/>
            <person name="Ferreira P."/>
            <person name="Barriuso J."/>
            <person name="Kellner H."/>
            <person name="Castanera R."/>
            <person name="Alfaro M."/>
            <person name="Ramirez L."/>
            <person name="Pisabarro A.G."/>
            <person name="Kuo A."/>
            <person name="Tritt A."/>
            <person name="Lipzen A."/>
            <person name="He G."/>
            <person name="Yan M."/>
            <person name="Ng V."/>
            <person name="Cullen D."/>
            <person name="Martin F."/>
            <person name="Rosso M.-N."/>
            <person name="Henrissat B."/>
            <person name="Hibbett D."/>
            <person name="Martinez A.T."/>
            <person name="Grigoriev I.V."/>
        </authorList>
    </citation>
    <scope>NUCLEOTIDE SEQUENCE</scope>
    <source>
        <strain evidence="2">CBS 247.69</strain>
    </source>
</reference>
<evidence type="ECO:0000256" key="1">
    <source>
        <dbReference type="SAM" id="MobiDB-lite"/>
    </source>
</evidence>
<name>A0A9P5Y496_9AGAR</name>
<evidence type="ECO:0000313" key="3">
    <source>
        <dbReference type="Proteomes" id="UP000807353"/>
    </source>
</evidence>
<dbReference type="AlphaFoldDB" id="A0A9P5Y496"/>
<evidence type="ECO:0000313" key="2">
    <source>
        <dbReference type="EMBL" id="KAF9461969.1"/>
    </source>
</evidence>
<comment type="caution">
    <text evidence="2">The sequence shown here is derived from an EMBL/GenBank/DDBJ whole genome shotgun (WGS) entry which is preliminary data.</text>
</comment>
<dbReference type="EMBL" id="MU150277">
    <property type="protein sequence ID" value="KAF9461969.1"/>
    <property type="molecule type" value="Genomic_DNA"/>
</dbReference>
<proteinExistence type="predicted"/>
<dbReference type="Proteomes" id="UP000807353">
    <property type="component" value="Unassembled WGS sequence"/>
</dbReference>
<keyword evidence="3" id="KW-1185">Reference proteome</keyword>
<sequence length="275" mass="31049">MNSIPVAHIVSPFLNDSTNITGYSSSPCRLNKRKPVDCTNKIPVLTNDINFVLKSGQRPPSLKEGEKSTQFFERCLPPWMRRKSPSIFCHNFDQPLSIINTTNPIPCEQPPKLAEATTRSTLRKVQPQLPTRSSARIRNKRDSKNIAVQEPHQKKRKRDENSTLTTVSKKITPATPSINSEKKPETTTSLVIRIPSTTFALNTDHTNELKKYPGRSFPTRGIPMDGDIMVLKSKKFPSFPLRFRRVLTLYAAPKTTYSPSTPNFMFAQEPVDAQV</sequence>
<gene>
    <name evidence="2" type="ORF">BDZ94DRAFT_1262638</name>
</gene>
<organism evidence="2 3">
    <name type="scientific">Collybia nuda</name>
    <dbReference type="NCBI Taxonomy" id="64659"/>
    <lineage>
        <taxon>Eukaryota</taxon>
        <taxon>Fungi</taxon>
        <taxon>Dikarya</taxon>
        <taxon>Basidiomycota</taxon>
        <taxon>Agaricomycotina</taxon>
        <taxon>Agaricomycetes</taxon>
        <taxon>Agaricomycetidae</taxon>
        <taxon>Agaricales</taxon>
        <taxon>Tricholomatineae</taxon>
        <taxon>Clitocybaceae</taxon>
        <taxon>Collybia</taxon>
    </lineage>
</organism>
<protein>
    <submittedName>
        <fullName evidence="2">Uncharacterized protein</fullName>
    </submittedName>
</protein>
<accession>A0A9P5Y496</accession>
<feature type="region of interest" description="Disordered" evidence="1">
    <location>
        <begin position="115"/>
        <end position="166"/>
    </location>
</feature>